<dbReference type="AlphaFoldDB" id="W5JM56"/>
<accession>W5JM56</accession>
<reference evidence="1" key="2">
    <citation type="submission" date="2010-05" db="EMBL/GenBank/DDBJ databases">
        <authorList>
            <person name="Almeida L.G."/>
            <person name="Nicolas M.F."/>
            <person name="Souza R.C."/>
            <person name="Vasconcelos A.T.R."/>
        </authorList>
    </citation>
    <scope>NUCLEOTIDE SEQUENCE</scope>
</reference>
<name>W5JM56_ANODA</name>
<dbReference type="EMBL" id="ADMH02000652">
    <property type="protein sequence ID" value="ETN65437.1"/>
    <property type="molecule type" value="Genomic_DNA"/>
</dbReference>
<dbReference type="SUPFAM" id="SSF56219">
    <property type="entry name" value="DNase I-like"/>
    <property type="match status" value="1"/>
</dbReference>
<evidence type="ECO:0000313" key="1">
    <source>
        <dbReference type="EMBL" id="ETN65437.1"/>
    </source>
</evidence>
<dbReference type="HOGENOM" id="CLU_2724258_0_0_1"/>
<reference evidence="1 3" key="1">
    <citation type="journal article" date="2010" name="BMC Genomics">
        <title>Combination of measures distinguishes pre-miRNAs from other stem-loops in the genome of the newly sequenced Anopheles darlingi.</title>
        <authorList>
            <person name="Mendes N.D."/>
            <person name="Freitas A.T."/>
            <person name="Vasconcelos A.T."/>
            <person name="Sagot M.F."/>
        </authorList>
    </citation>
    <scope>NUCLEOTIDE SEQUENCE</scope>
</reference>
<dbReference type="InterPro" id="IPR036691">
    <property type="entry name" value="Endo/exonu/phosph_ase_sf"/>
</dbReference>
<evidence type="ECO:0000313" key="2">
    <source>
        <dbReference type="EnsemblMetazoa" id="ADAC002796-PA"/>
    </source>
</evidence>
<gene>
    <name evidence="1" type="ORF">AND_002796</name>
</gene>
<sequence length="72" mass="8191">MQVIQINLNHCEVEQDLLLQRMAETEKDVPVVSKPKTKHTAKFARMLDEMVDLLSTKRPVVVEGDINGWTTA</sequence>
<evidence type="ECO:0000313" key="3">
    <source>
        <dbReference type="Proteomes" id="UP000000673"/>
    </source>
</evidence>
<reference evidence="1" key="3">
    <citation type="journal article" date="2013" name="Nucleic Acids Res.">
        <title>The genome of Anopheles darlingi, the main neotropical malaria vector.</title>
        <authorList>
            <person name="Marinotti O."/>
            <person name="Cerqueira G.C."/>
            <person name="de Almeida L.G."/>
            <person name="Ferro M.I."/>
            <person name="Loreto E.L."/>
            <person name="Zaha A."/>
            <person name="Teixeira S.M."/>
            <person name="Wespiser A.R."/>
            <person name="Almeida E Silva A."/>
            <person name="Schlindwein A.D."/>
            <person name="Pacheco A.C."/>
            <person name="Silva A.L."/>
            <person name="Graveley B.R."/>
            <person name="Walenz B.P."/>
            <person name="Lima Bde A."/>
            <person name="Ribeiro C.A."/>
            <person name="Nunes-Silva C.G."/>
            <person name="de Carvalho C.R."/>
            <person name="Soares C.M."/>
            <person name="de Menezes C.B."/>
            <person name="Matiolli C."/>
            <person name="Caffrey D."/>
            <person name="Araujo D.A."/>
            <person name="de Oliveira D.M."/>
            <person name="Golenbock D."/>
            <person name="Grisard E.C."/>
            <person name="Fantinatti-Garboggini F."/>
            <person name="de Carvalho F.M."/>
            <person name="Barcellos F.G."/>
            <person name="Prosdocimi F."/>
            <person name="May G."/>
            <person name="Azevedo Junior G.M."/>
            <person name="Guimaraes G.M."/>
            <person name="Goldman G.H."/>
            <person name="Padilha I.Q."/>
            <person name="Batista Jda S."/>
            <person name="Ferro J.A."/>
            <person name="Ribeiro J.M."/>
            <person name="Fietto J.L."/>
            <person name="Dabbas K.M."/>
            <person name="Cerdeira L."/>
            <person name="Agnez-Lima L.F."/>
            <person name="Brocchi M."/>
            <person name="de Carvalho M.O."/>
            <person name="Teixeira Mde M."/>
            <person name="Diniz Maia Mde M."/>
            <person name="Goldman M.H."/>
            <person name="Cruz Schneider M.P."/>
            <person name="Felipe M.S."/>
            <person name="Hungria M."/>
            <person name="Nicolas M.F."/>
            <person name="Pereira M."/>
            <person name="Montes M.A."/>
            <person name="Cantao M.E."/>
            <person name="Vincentz M."/>
            <person name="Rafael M.S."/>
            <person name="Silverman N."/>
            <person name="Stoco P.H."/>
            <person name="Souza R.C."/>
            <person name="Vicentini R."/>
            <person name="Gazzinelli R.T."/>
            <person name="Neves Rde O."/>
            <person name="Silva R."/>
            <person name="Astolfi-Filho S."/>
            <person name="Maciel T.E."/>
            <person name="Urmenyi T.P."/>
            <person name="Tadei W.P."/>
            <person name="Camargo E.P."/>
            <person name="de Vasconcelos A.T."/>
        </authorList>
    </citation>
    <scope>NUCLEOTIDE SEQUENCE</scope>
</reference>
<reference evidence="2" key="4">
    <citation type="submission" date="2015-06" db="UniProtKB">
        <authorList>
            <consortium name="EnsemblMetazoa"/>
        </authorList>
    </citation>
    <scope>IDENTIFICATION</scope>
</reference>
<organism evidence="1">
    <name type="scientific">Anopheles darlingi</name>
    <name type="common">Mosquito</name>
    <dbReference type="NCBI Taxonomy" id="43151"/>
    <lineage>
        <taxon>Eukaryota</taxon>
        <taxon>Metazoa</taxon>
        <taxon>Ecdysozoa</taxon>
        <taxon>Arthropoda</taxon>
        <taxon>Hexapoda</taxon>
        <taxon>Insecta</taxon>
        <taxon>Pterygota</taxon>
        <taxon>Neoptera</taxon>
        <taxon>Endopterygota</taxon>
        <taxon>Diptera</taxon>
        <taxon>Nematocera</taxon>
        <taxon>Culicoidea</taxon>
        <taxon>Culicidae</taxon>
        <taxon>Anophelinae</taxon>
        <taxon>Anopheles</taxon>
    </lineage>
</organism>
<protein>
    <submittedName>
        <fullName evidence="1 2">Uncharacterized protein</fullName>
    </submittedName>
</protein>
<dbReference type="VEuPathDB" id="VectorBase:ADAC002796"/>
<proteinExistence type="predicted"/>
<keyword evidence="3" id="KW-1185">Reference proteome</keyword>
<dbReference type="EnsemblMetazoa" id="ADAC002796-RA">
    <property type="protein sequence ID" value="ADAC002796-PA"/>
    <property type="gene ID" value="ADAC002796"/>
</dbReference>
<dbReference type="Proteomes" id="UP000000673">
    <property type="component" value="Unassembled WGS sequence"/>
</dbReference>